<comment type="caution">
    <text evidence="1">The sequence shown here is derived from an EMBL/GenBank/DDBJ whole genome shotgun (WGS) entry which is preliminary data.</text>
</comment>
<keyword evidence="2" id="KW-1185">Reference proteome</keyword>
<gene>
    <name evidence="1" type="ORF">V6N12_038466</name>
</gene>
<proteinExistence type="predicted"/>
<organism evidence="1 2">
    <name type="scientific">Hibiscus sabdariffa</name>
    <name type="common">roselle</name>
    <dbReference type="NCBI Taxonomy" id="183260"/>
    <lineage>
        <taxon>Eukaryota</taxon>
        <taxon>Viridiplantae</taxon>
        <taxon>Streptophyta</taxon>
        <taxon>Embryophyta</taxon>
        <taxon>Tracheophyta</taxon>
        <taxon>Spermatophyta</taxon>
        <taxon>Magnoliopsida</taxon>
        <taxon>eudicotyledons</taxon>
        <taxon>Gunneridae</taxon>
        <taxon>Pentapetalae</taxon>
        <taxon>rosids</taxon>
        <taxon>malvids</taxon>
        <taxon>Malvales</taxon>
        <taxon>Malvaceae</taxon>
        <taxon>Malvoideae</taxon>
        <taxon>Hibiscus</taxon>
    </lineage>
</organism>
<evidence type="ECO:0000313" key="1">
    <source>
        <dbReference type="EMBL" id="KAK8479702.1"/>
    </source>
</evidence>
<dbReference type="Proteomes" id="UP001472677">
    <property type="component" value="Unassembled WGS sequence"/>
</dbReference>
<protein>
    <submittedName>
        <fullName evidence="1">Uncharacterized protein</fullName>
    </submittedName>
</protein>
<accession>A0ABR1ZHJ2</accession>
<dbReference type="EMBL" id="JBBPBM010002228">
    <property type="protein sequence ID" value="KAK8479702.1"/>
    <property type="molecule type" value="Genomic_DNA"/>
</dbReference>
<reference evidence="1 2" key="1">
    <citation type="journal article" date="2024" name="G3 (Bethesda)">
        <title>Genome assembly of Hibiscus sabdariffa L. provides insights into metabolisms of medicinal natural products.</title>
        <authorList>
            <person name="Kim T."/>
        </authorList>
    </citation>
    <scope>NUCLEOTIDE SEQUENCE [LARGE SCALE GENOMIC DNA]</scope>
    <source>
        <strain evidence="1">TK-2024</strain>
        <tissue evidence="1">Old leaves</tissue>
    </source>
</reference>
<feature type="non-terminal residue" evidence="1">
    <location>
        <position position="1"/>
    </location>
</feature>
<sequence>SSWTCERGTLAPEGVDECTAGLPGLVQQGNLGRTLVRNAIESDDVGVAGTDLVAIGFGVDSLTLPLPFSLDSTPLSCLHVVMVITVPLTTKVSSESNNGTPCHVQMLEINKEKRRLLLSTFSMHLKVSSMMIHPTLIFRPTMIECKSSMHSSESLVVCCRHEVGFEKVVSPSSLSL</sequence>
<name>A0ABR1ZHJ2_9ROSI</name>
<evidence type="ECO:0000313" key="2">
    <source>
        <dbReference type="Proteomes" id="UP001472677"/>
    </source>
</evidence>